<feature type="binding site" evidence="8">
    <location>
        <begin position="134"/>
        <end position="136"/>
    </location>
    <ligand>
        <name>S-adenosyl-L-methionine</name>
        <dbReference type="ChEBI" id="CHEBI:59789"/>
    </ligand>
</feature>
<dbReference type="CDD" id="cd01335">
    <property type="entry name" value="Radical_SAM"/>
    <property type="match status" value="1"/>
</dbReference>
<comment type="cofactor">
    <cofactor evidence="8">
        <name>S-adenosyl-L-methionine</name>
        <dbReference type="ChEBI" id="CHEBI:59789"/>
    </cofactor>
    <text evidence="8">Binds 1 S-adenosyl-L-methionine per subunit.</text>
</comment>
<comment type="pathway">
    <text evidence="8">Purine metabolism; 7-cyano-7-deazaguanine biosynthesis.</text>
</comment>
<feature type="binding site" evidence="8">
    <location>
        <begin position="30"/>
        <end position="32"/>
    </location>
    <ligand>
        <name>substrate</name>
    </ligand>
</feature>
<feature type="domain" description="Radical SAM core" evidence="9">
    <location>
        <begin position="36"/>
        <end position="244"/>
    </location>
</feature>
<gene>
    <name evidence="8" type="primary">queE</name>
    <name evidence="10" type="ORF">THTE_4464</name>
</gene>
<keyword evidence="3 8" id="KW-0479">Metal-binding</keyword>
<evidence type="ECO:0000313" key="10">
    <source>
        <dbReference type="EMBL" id="ASV77065.1"/>
    </source>
</evidence>
<dbReference type="Proteomes" id="UP000215086">
    <property type="component" value="Chromosome"/>
</dbReference>
<dbReference type="InterPro" id="IPR007197">
    <property type="entry name" value="rSAM"/>
</dbReference>
<keyword evidence="6 8" id="KW-0411">Iron-sulfur</keyword>
<dbReference type="GO" id="GO:1904047">
    <property type="term" value="F:S-adenosyl-L-methionine binding"/>
    <property type="evidence" value="ECO:0007669"/>
    <property type="project" value="UniProtKB-UniRule"/>
</dbReference>
<comment type="function">
    <text evidence="8">Catalyzes the complex heterocyclic radical-mediated conversion of 6-carboxy-5,6,7,8-tetrahydropterin (CPH4) to 7-carboxy-7-deazaguanine (CDG), a step common to the biosynthetic pathways of all 7-deazapurine-containing compounds.</text>
</comment>
<accession>A0A286RM60</accession>
<comment type="similarity">
    <text evidence="8">Belongs to the radical SAM superfamily. 7-carboxy-7-deazaguanine synthase family.</text>
</comment>
<feature type="binding site" evidence="8">
    <location>
        <begin position="55"/>
        <end position="57"/>
    </location>
    <ligand>
        <name>S-adenosyl-L-methionine</name>
        <dbReference type="ChEBI" id="CHEBI:59789"/>
    </ligand>
</feature>
<dbReference type="PANTHER" id="PTHR42836">
    <property type="entry name" value="7-CARBOXY-7-DEAZAGUANINE SYNTHASE"/>
    <property type="match status" value="1"/>
</dbReference>
<dbReference type="InterPro" id="IPR058240">
    <property type="entry name" value="rSAM_sf"/>
</dbReference>
<reference evidence="10 11" key="1">
    <citation type="journal article" name="Front. Microbiol.">
        <title>Sugar Metabolism of the First Thermophilic Planctomycete Thermogutta terrifontis: Comparative Genomic and Transcriptomic Approaches.</title>
        <authorList>
            <person name="Elcheninov A.G."/>
            <person name="Menzel P."/>
            <person name="Gudbergsdottir S.R."/>
            <person name="Slesarev A.I."/>
            <person name="Kadnikov V.V."/>
            <person name="Krogh A."/>
            <person name="Bonch-Osmolovskaya E.A."/>
            <person name="Peng X."/>
            <person name="Kublanov I.V."/>
        </authorList>
    </citation>
    <scope>NUCLEOTIDE SEQUENCE [LARGE SCALE GENOMIC DNA]</scope>
    <source>
        <strain evidence="10 11">R1</strain>
    </source>
</reference>
<dbReference type="SFLD" id="SFLDG01067">
    <property type="entry name" value="SPASM/twitch_domain_containing"/>
    <property type="match status" value="1"/>
</dbReference>
<evidence type="ECO:0000256" key="4">
    <source>
        <dbReference type="ARBA" id="ARBA00022842"/>
    </source>
</evidence>
<dbReference type="EMBL" id="CP018477">
    <property type="protein sequence ID" value="ASV77065.1"/>
    <property type="molecule type" value="Genomic_DNA"/>
</dbReference>
<dbReference type="InterPro" id="IPR013785">
    <property type="entry name" value="Aldolase_TIM"/>
</dbReference>
<evidence type="ECO:0000256" key="7">
    <source>
        <dbReference type="ARBA" id="ARBA00023239"/>
    </source>
</evidence>
<comment type="subunit">
    <text evidence="8">Homodimer.</text>
</comment>
<keyword evidence="11" id="KW-1185">Reference proteome</keyword>
<dbReference type="PANTHER" id="PTHR42836:SF1">
    <property type="entry name" value="7-CARBOXY-7-DEAZAGUANINE SYNTHASE"/>
    <property type="match status" value="1"/>
</dbReference>
<dbReference type="AlphaFoldDB" id="A0A286RM60"/>
<dbReference type="GO" id="GO:0000287">
    <property type="term" value="F:magnesium ion binding"/>
    <property type="evidence" value="ECO:0007669"/>
    <property type="project" value="UniProtKB-UniRule"/>
</dbReference>
<dbReference type="InterPro" id="IPR024924">
    <property type="entry name" value="7-CO-7-deazaguanine_synth-like"/>
</dbReference>
<keyword evidence="5 8" id="KW-0408">Iron</keyword>
<dbReference type="Pfam" id="PF04055">
    <property type="entry name" value="Radical_SAM"/>
    <property type="match status" value="1"/>
</dbReference>
<dbReference type="SFLD" id="SFLDS00029">
    <property type="entry name" value="Radical_SAM"/>
    <property type="match status" value="1"/>
</dbReference>
<feature type="binding site" evidence="8">
    <location>
        <position position="92"/>
    </location>
    <ligand>
        <name>S-adenosyl-L-methionine</name>
        <dbReference type="ChEBI" id="CHEBI:59789"/>
    </ligand>
</feature>
<evidence type="ECO:0000256" key="3">
    <source>
        <dbReference type="ARBA" id="ARBA00022723"/>
    </source>
</evidence>
<dbReference type="UniPathway" id="UPA00391"/>
<feature type="binding site" evidence="8">
    <location>
        <position position="90"/>
    </location>
    <ligand>
        <name>substrate</name>
    </ligand>
</feature>
<evidence type="ECO:0000256" key="5">
    <source>
        <dbReference type="ARBA" id="ARBA00023004"/>
    </source>
</evidence>
<name>A0A286RM60_9BACT</name>
<feature type="binding site" evidence="8">
    <location>
        <position position="53"/>
    </location>
    <ligand>
        <name>[4Fe-4S] cluster</name>
        <dbReference type="ChEBI" id="CHEBI:49883"/>
        <note>4Fe-4S-S-AdoMet</note>
    </ligand>
</feature>
<dbReference type="Gene3D" id="3.20.20.70">
    <property type="entry name" value="Aldolase class I"/>
    <property type="match status" value="1"/>
</dbReference>
<dbReference type="GO" id="GO:0008616">
    <property type="term" value="P:tRNA queuosine(34) biosynthetic process"/>
    <property type="evidence" value="ECO:0007669"/>
    <property type="project" value="UniProtKB-UniRule"/>
</dbReference>
<evidence type="ECO:0000256" key="1">
    <source>
        <dbReference type="ARBA" id="ARBA00022485"/>
    </source>
</evidence>
<evidence type="ECO:0000256" key="2">
    <source>
        <dbReference type="ARBA" id="ARBA00022691"/>
    </source>
</evidence>
<protein>
    <recommendedName>
        <fullName evidence="8">7-carboxy-7-deazaguanine synthase</fullName>
        <shortName evidence="8">CDG synthase</shortName>
        <ecNumber evidence="8">4.3.99.3</ecNumber>
    </recommendedName>
    <alternativeName>
        <fullName evidence="8">Queuosine biosynthesis protein QueE</fullName>
    </alternativeName>
</protein>
<feature type="binding site" evidence="8">
    <location>
        <position position="56"/>
    </location>
    <ligand>
        <name>[4Fe-4S] cluster</name>
        <dbReference type="ChEBI" id="CHEBI:49883"/>
        <note>4Fe-4S-S-AdoMet</note>
    </ligand>
</feature>
<keyword evidence="4 8" id="KW-0460">Magnesium</keyword>
<feature type="binding site" evidence="8">
    <location>
        <position position="45"/>
    </location>
    <ligand>
        <name>substrate</name>
    </ligand>
</feature>
<dbReference type="PROSITE" id="PS51918">
    <property type="entry name" value="RADICAL_SAM"/>
    <property type="match status" value="1"/>
</dbReference>
<comment type="cofactor">
    <cofactor evidence="8">
        <name>[4Fe-4S] cluster</name>
        <dbReference type="ChEBI" id="CHEBI:49883"/>
    </cofactor>
    <text evidence="8">Binds 1 [4Fe-4S] cluster. The cluster is coordinated with 3 cysteines and an exchangeable S-adenosyl-L-methionine.</text>
</comment>
<evidence type="ECO:0000256" key="6">
    <source>
        <dbReference type="ARBA" id="ARBA00023014"/>
    </source>
</evidence>
<dbReference type="KEGG" id="ttf:THTE_4464"/>
<dbReference type="HAMAP" id="MF_00917">
    <property type="entry name" value="QueE"/>
    <property type="match status" value="1"/>
</dbReference>
<keyword evidence="1 8" id="KW-0004">4Fe-4S</keyword>
<evidence type="ECO:0000259" key="9">
    <source>
        <dbReference type="PROSITE" id="PS51918"/>
    </source>
</evidence>
<dbReference type="OrthoDB" id="9792276at2"/>
<feature type="binding site" evidence="8">
    <location>
        <position position="58"/>
    </location>
    <ligand>
        <name>Mg(2+)</name>
        <dbReference type="ChEBI" id="CHEBI:18420"/>
    </ligand>
</feature>
<keyword evidence="8" id="KW-0671">Queuosine biosynthesis</keyword>
<dbReference type="PIRSF" id="PIRSF000370">
    <property type="entry name" value="QueE"/>
    <property type="match status" value="1"/>
</dbReference>
<dbReference type="GO" id="GO:0051539">
    <property type="term" value="F:4 iron, 4 sulfur cluster binding"/>
    <property type="evidence" value="ECO:0007669"/>
    <property type="project" value="UniProtKB-UniRule"/>
</dbReference>
<keyword evidence="2 8" id="KW-0949">S-adenosyl-L-methionine</keyword>
<dbReference type="EC" id="4.3.99.3" evidence="8"/>
<sequence>MAYHPKGHTTGAAEQRLAQPLRIAEIFQSRQGEGFLTGTESVFIRVSGCNLRCRFCDTPYASWEPEGPLLTVEEILRRVENFPARHIVLTGGEPMMFPQVVPLTRHLSDRGYHVTVETAGTVYRPVQCHLMSISPKLSNSTPDRELHPRWWKEHERRRHQPDVIRRLVREYPYQIKFVIDRPEDVDEVERYLRALAEIDRNRVLLMPQGTDQEALGEKMTWLEPICQQHGFRLCPRKHIEWYGPGRGK</sequence>
<keyword evidence="7 8" id="KW-0456">Lyase</keyword>
<feature type="binding site" evidence="8">
    <location>
        <position position="49"/>
    </location>
    <ligand>
        <name>[4Fe-4S] cluster</name>
        <dbReference type="ChEBI" id="CHEBI:49883"/>
        <note>4Fe-4S-S-AdoMet</note>
    </ligand>
</feature>
<comment type="caution">
    <text evidence="8">Lacks conserved residue(s) required for the propagation of feature annotation.</text>
</comment>
<comment type="catalytic activity">
    <reaction evidence="8">
        <text>6-carboxy-5,6,7,8-tetrahydropterin + H(+) = 7-carboxy-7-carbaguanine + NH4(+)</text>
        <dbReference type="Rhea" id="RHEA:27974"/>
        <dbReference type="ChEBI" id="CHEBI:15378"/>
        <dbReference type="ChEBI" id="CHEBI:28938"/>
        <dbReference type="ChEBI" id="CHEBI:61032"/>
        <dbReference type="ChEBI" id="CHEBI:61036"/>
        <dbReference type="EC" id="4.3.99.3"/>
    </reaction>
</comment>
<dbReference type="SUPFAM" id="SSF102114">
    <property type="entry name" value="Radical SAM enzymes"/>
    <property type="match status" value="1"/>
</dbReference>
<evidence type="ECO:0000313" key="11">
    <source>
        <dbReference type="Proteomes" id="UP000215086"/>
    </source>
</evidence>
<evidence type="ECO:0000256" key="8">
    <source>
        <dbReference type="HAMAP-Rule" id="MF_00917"/>
    </source>
</evidence>
<organism evidence="10 11">
    <name type="scientific">Thermogutta terrifontis</name>
    <dbReference type="NCBI Taxonomy" id="1331910"/>
    <lineage>
        <taxon>Bacteria</taxon>
        <taxon>Pseudomonadati</taxon>
        <taxon>Planctomycetota</taxon>
        <taxon>Planctomycetia</taxon>
        <taxon>Pirellulales</taxon>
        <taxon>Thermoguttaceae</taxon>
        <taxon>Thermogutta</taxon>
    </lineage>
</organism>
<proteinExistence type="inferred from homology"/>
<comment type="cofactor">
    <cofactor evidence="8">
        <name>Mg(2+)</name>
        <dbReference type="ChEBI" id="CHEBI:18420"/>
    </cofactor>
</comment>
<dbReference type="GO" id="GO:0016840">
    <property type="term" value="F:carbon-nitrogen lyase activity"/>
    <property type="evidence" value="ECO:0007669"/>
    <property type="project" value="UniProtKB-UniRule"/>
</dbReference>